<dbReference type="Gene3D" id="3.40.50.1820">
    <property type="entry name" value="alpha/beta hydrolase"/>
    <property type="match status" value="1"/>
</dbReference>
<comment type="caution">
    <text evidence="2">The sequence shown here is derived from an EMBL/GenBank/DDBJ whole genome shotgun (WGS) entry which is preliminary data.</text>
</comment>
<dbReference type="Pfam" id="PF01738">
    <property type="entry name" value="DLH"/>
    <property type="match status" value="1"/>
</dbReference>
<protein>
    <recommendedName>
        <fullName evidence="1">Dienelactone hydrolase domain-containing protein</fullName>
    </recommendedName>
</protein>
<dbReference type="RefSeq" id="XP_066802235.1">
    <property type="nucleotide sequence ID" value="XM_066946856.1"/>
</dbReference>
<dbReference type="PANTHER" id="PTHR17630:SF44">
    <property type="entry name" value="PROTEIN AIM2"/>
    <property type="match status" value="1"/>
</dbReference>
<accession>A0AAW0YKB3</accession>
<dbReference type="SUPFAM" id="SSF53474">
    <property type="entry name" value="alpha/beta-Hydrolases"/>
    <property type="match status" value="1"/>
</dbReference>
<dbReference type="Proteomes" id="UP001388673">
    <property type="component" value="Unassembled WGS sequence"/>
</dbReference>
<dbReference type="AlphaFoldDB" id="A0AAW0YKB3"/>
<dbReference type="GeneID" id="92181008"/>
<name>A0AAW0YKB3_9TREE</name>
<dbReference type="InterPro" id="IPR002925">
    <property type="entry name" value="Dienelactn_hydro"/>
</dbReference>
<reference evidence="2 3" key="1">
    <citation type="journal article" date="2024" name="bioRxiv">
        <title>Comparative genomics of Cryptococcus and Kwoniella reveals pathogenesis evolution and contrasting karyotype dynamics via intercentromeric recombination or chromosome fusion.</title>
        <authorList>
            <person name="Coelho M.A."/>
            <person name="David-Palma M."/>
            <person name="Shea T."/>
            <person name="Bowers K."/>
            <person name="McGinley-Smith S."/>
            <person name="Mohammad A.W."/>
            <person name="Gnirke A."/>
            <person name="Yurkov A.M."/>
            <person name="Nowrousian M."/>
            <person name="Sun S."/>
            <person name="Cuomo C.A."/>
            <person name="Heitman J."/>
        </authorList>
    </citation>
    <scope>NUCLEOTIDE SEQUENCE [LARGE SCALE GENOMIC DNA]</scope>
    <source>
        <strain evidence="2 3">CBS 13917</strain>
    </source>
</reference>
<evidence type="ECO:0000259" key="1">
    <source>
        <dbReference type="Pfam" id="PF01738"/>
    </source>
</evidence>
<organism evidence="2 3">
    <name type="scientific">Kwoniella newhampshirensis</name>
    <dbReference type="NCBI Taxonomy" id="1651941"/>
    <lineage>
        <taxon>Eukaryota</taxon>
        <taxon>Fungi</taxon>
        <taxon>Dikarya</taxon>
        <taxon>Basidiomycota</taxon>
        <taxon>Agaricomycotina</taxon>
        <taxon>Tremellomycetes</taxon>
        <taxon>Tremellales</taxon>
        <taxon>Cryptococcaceae</taxon>
        <taxon>Kwoniella</taxon>
    </lineage>
</organism>
<gene>
    <name evidence="2" type="ORF">IAR55_003750</name>
</gene>
<dbReference type="GO" id="GO:0016787">
    <property type="term" value="F:hydrolase activity"/>
    <property type="evidence" value="ECO:0007669"/>
    <property type="project" value="InterPro"/>
</dbReference>
<dbReference type="EMBL" id="JBCAWK010000007">
    <property type="protein sequence ID" value="KAK8853049.1"/>
    <property type="molecule type" value="Genomic_DNA"/>
</dbReference>
<evidence type="ECO:0000313" key="2">
    <source>
        <dbReference type="EMBL" id="KAK8853049.1"/>
    </source>
</evidence>
<dbReference type="InterPro" id="IPR029058">
    <property type="entry name" value="AB_hydrolase_fold"/>
</dbReference>
<keyword evidence="3" id="KW-1185">Reference proteome</keyword>
<feature type="domain" description="Dienelactone hydrolase" evidence="1">
    <location>
        <begin position="36"/>
        <end position="278"/>
    </location>
</feature>
<dbReference type="KEGG" id="kne:92181008"/>
<dbReference type="PANTHER" id="PTHR17630">
    <property type="entry name" value="DIENELACTONE HYDROLASE"/>
    <property type="match status" value="1"/>
</dbReference>
<evidence type="ECO:0000313" key="3">
    <source>
        <dbReference type="Proteomes" id="UP001388673"/>
    </source>
</evidence>
<sequence length="281" mass="31168">MSSTEEQTSVSSCCITGHIHQGTPEGSFRDLYGLRTYVSNSRSPSGGEKQDVCLLLSDVFGADFVNTQLVADEWARRGWKVILPDVFQGDPIDVSNIQAIMPNLRHKAETPLLQKTGETVQAGGVYAPWLYRHRETVSRPMIEKYVQDLRNDPSTGKVAAIGYCWGARYCMLLAQETSPVKVDVAIANHPSFLTQGDVELITSIPCGIFKGDVDDIMSDSQLDAIEEILRPKLGDKLFIKRYHNAVHGFAVRGDMEDGTEKEQKEDVNKVSMDFVAKHFAA</sequence>
<proteinExistence type="predicted"/>